<organism evidence="1 2">
    <name type="scientific">Kibdelosporangium lantanae</name>
    <dbReference type="NCBI Taxonomy" id="1497396"/>
    <lineage>
        <taxon>Bacteria</taxon>
        <taxon>Bacillati</taxon>
        <taxon>Actinomycetota</taxon>
        <taxon>Actinomycetes</taxon>
        <taxon>Pseudonocardiales</taxon>
        <taxon>Pseudonocardiaceae</taxon>
        <taxon>Kibdelosporangium</taxon>
    </lineage>
</organism>
<evidence type="ECO:0000313" key="1">
    <source>
        <dbReference type="EMBL" id="MFD1045173.1"/>
    </source>
</evidence>
<dbReference type="EMBL" id="JBHTIS010000226">
    <property type="protein sequence ID" value="MFD1045173.1"/>
    <property type="molecule type" value="Genomic_DNA"/>
</dbReference>
<proteinExistence type="predicted"/>
<keyword evidence="2" id="KW-1185">Reference proteome</keyword>
<sequence>MSRITHWINGKPWDGPAERTGEVYDPATGQVSGVVDRVVGYMATTRYRGMATTPQALSIHWNRGDGLMPRRS</sequence>
<accession>A0ABW3M3D7</accession>
<dbReference type="Proteomes" id="UP001597045">
    <property type="component" value="Unassembled WGS sequence"/>
</dbReference>
<protein>
    <submittedName>
        <fullName evidence="1">Uncharacterized protein</fullName>
    </submittedName>
</protein>
<name>A0ABW3M3D7_9PSEU</name>
<gene>
    <name evidence="1" type="ORF">ACFQ1S_05995</name>
</gene>
<evidence type="ECO:0000313" key="2">
    <source>
        <dbReference type="Proteomes" id="UP001597045"/>
    </source>
</evidence>
<comment type="caution">
    <text evidence="1">The sequence shown here is derived from an EMBL/GenBank/DDBJ whole genome shotgun (WGS) entry which is preliminary data.</text>
</comment>
<reference evidence="2" key="1">
    <citation type="journal article" date="2019" name="Int. J. Syst. Evol. Microbiol.">
        <title>The Global Catalogue of Microorganisms (GCM) 10K type strain sequencing project: providing services to taxonomists for standard genome sequencing and annotation.</title>
        <authorList>
            <consortium name="The Broad Institute Genomics Platform"/>
            <consortium name="The Broad Institute Genome Sequencing Center for Infectious Disease"/>
            <person name="Wu L."/>
            <person name="Ma J."/>
        </authorList>
    </citation>
    <scope>NUCLEOTIDE SEQUENCE [LARGE SCALE GENOMIC DNA]</scope>
    <source>
        <strain evidence="2">JCM 31486</strain>
    </source>
</reference>